<proteinExistence type="predicted"/>
<dbReference type="STRING" id="551995.SAMN05192574_105268"/>
<evidence type="ECO:0000313" key="2">
    <source>
        <dbReference type="Proteomes" id="UP000198942"/>
    </source>
</evidence>
<protein>
    <recommendedName>
        <fullName evidence="3">Topoisomerase II</fullName>
    </recommendedName>
</protein>
<keyword evidence="2" id="KW-1185">Reference proteome</keyword>
<sequence>MPPRDPNKTARNKTVEQMKQQLRTILPATLREVDRDSEASLNAFIGSKTGDFINTYHEVMRTPDEYITKWLEGLEKGLAEGKQGRWLNMYEHLKDRRNKKFREYTELFLRRSFFKHYDEYARVRPGENESEVWFGLNDADYGLLITPWFHEGTWRNDRSEIRVFPEAYWTIGHVLKTGLCIEGNKRQMTFSKVSDLLSFMYAQIRLTKSPYQIGLYERYMDYVDGFSNPLQIPFLIPELRYDNSGKKHKHRLDFLVINPYTMDKIGIELSPWSTHGQFSGTNASGAKRTIGEMNDAARESFEKDAEKARAYFKKYNIFTLTYTDKNLGELDSLFAELVKFLNPSQPPAQLSLHLIDDYFKL</sequence>
<dbReference type="OrthoDB" id="1313316at2"/>
<evidence type="ECO:0000313" key="1">
    <source>
        <dbReference type="EMBL" id="SEO09117.1"/>
    </source>
</evidence>
<reference evidence="2" key="1">
    <citation type="submission" date="2016-10" db="EMBL/GenBank/DDBJ databases">
        <authorList>
            <person name="Varghese N."/>
            <person name="Submissions S."/>
        </authorList>
    </citation>
    <scope>NUCLEOTIDE SEQUENCE [LARGE SCALE GENOMIC DNA]</scope>
    <source>
        <strain evidence="2">Gh-48</strain>
    </source>
</reference>
<dbReference type="RefSeq" id="WP_091212118.1">
    <property type="nucleotide sequence ID" value="NZ_FOCL01000005.1"/>
</dbReference>
<name>A0A1H8LVH5_9SPHI</name>
<dbReference type="Proteomes" id="UP000198942">
    <property type="component" value="Unassembled WGS sequence"/>
</dbReference>
<dbReference type="AlphaFoldDB" id="A0A1H8LVH5"/>
<organism evidence="1 2">
    <name type="scientific">Mucilaginibacter gossypiicola</name>
    <dbReference type="NCBI Taxonomy" id="551995"/>
    <lineage>
        <taxon>Bacteria</taxon>
        <taxon>Pseudomonadati</taxon>
        <taxon>Bacteroidota</taxon>
        <taxon>Sphingobacteriia</taxon>
        <taxon>Sphingobacteriales</taxon>
        <taxon>Sphingobacteriaceae</taxon>
        <taxon>Mucilaginibacter</taxon>
    </lineage>
</organism>
<accession>A0A1H8LVH5</accession>
<dbReference type="EMBL" id="FOCL01000005">
    <property type="protein sequence ID" value="SEO09117.1"/>
    <property type="molecule type" value="Genomic_DNA"/>
</dbReference>
<gene>
    <name evidence="1" type="ORF">SAMN05192574_105268</name>
</gene>
<evidence type="ECO:0008006" key="3">
    <source>
        <dbReference type="Google" id="ProtNLM"/>
    </source>
</evidence>